<comment type="caution">
    <text evidence="1">The sequence shown here is derived from an EMBL/GenBank/DDBJ whole genome shotgun (WGS) entry which is preliminary data.</text>
</comment>
<dbReference type="PANTHER" id="PTHR38733">
    <property type="entry name" value="PROTEIN MCRC"/>
    <property type="match status" value="1"/>
</dbReference>
<evidence type="ECO:0000313" key="1">
    <source>
        <dbReference type="EMBL" id="MDR6941389.1"/>
    </source>
</evidence>
<organism evidence="1 2">
    <name type="scientific">Mucilaginibacter pocheonensis</name>
    <dbReference type="NCBI Taxonomy" id="398050"/>
    <lineage>
        <taxon>Bacteria</taxon>
        <taxon>Pseudomonadati</taxon>
        <taxon>Bacteroidota</taxon>
        <taxon>Sphingobacteriia</taxon>
        <taxon>Sphingobacteriales</taxon>
        <taxon>Sphingobacteriaceae</taxon>
        <taxon>Mucilaginibacter</taxon>
    </lineage>
</organism>
<dbReference type="Pfam" id="PF10117">
    <property type="entry name" value="McrBC"/>
    <property type="match status" value="1"/>
</dbReference>
<name>A0ABU1T7X5_9SPHI</name>
<dbReference type="PIRSF" id="PIRSF003109">
    <property type="entry name" value="McrC"/>
    <property type="match status" value="1"/>
</dbReference>
<dbReference type="InterPro" id="IPR019292">
    <property type="entry name" value="McrC"/>
</dbReference>
<proteinExistence type="predicted"/>
<dbReference type="Proteomes" id="UP001247620">
    <property type="component" value="Unassembled WGS sequence"/>
</dbReference>
<dbReference type="NCBIfam" id="NF007277">
    <property type="entry name" value="PRK09736.1"/>
    <property type="match status" value="1"/>
</dbReference>
<protein>
    <submittedName>
        <fullName evidence="1">5-methylcytosine-specific restriction enzyme subunit McrC</fullName>
    </submittedName>
</protein>
<accession>A0ABU1T7X5</accession>
<keyword evidence="2" id="KW-1185">Reference proteome</keyword>
<evidence type="ECO:0000313" key="2">
    <source>
        <dbReference type="Proteomes" id="UP001247620"/>
    </source>
</evidence>
<sequence>MSIPIKNIYFLLCYAWNKLDEKDRVDVTIEDYTELIDLFAKVLINATRILLKRGIDKHYVDHTAEVNGIKGKLEISQTLKKNLLFRQKTICTYSDFSSNILLNQILFTTVYRLVRTRGLDKQLKNELIGLQRMFPQVDLIALKPSVFQQVRITRNNRFYGFIMNVCQLIYDQTFPSEEKGSYKFVDFTRDPARMNQLFEAFIRNFYKIEQQKYTTVKREAIKWQLSAENEANWRYLPIMETDITLENETEKVIIDAKYYKETMSINYGKEKINSGNLYQLFSYLINQRTSAAKTIKACGILIYPTIATDYDLRFNYQSHPIYIKTLNLNKDWKEISLRLKEIIGLTVVVN</sequence>
<dbReference type="EMBL" id="JAVDUU010000001">
    <property type="protein sequence ID" value="MDR6941389.1"/>
    <property type="molecule type" value="Genomic_DNA"/>
</dbReference>
<dbReference type="PANTHER" id="PTHR38733:SF1">
    <property type="entry name" value="TYPE IV METHYL-DIRECTED RESTRICTION ENZYME ECOKMCRBC"/>
    <property type="match status" value="1"/>
</dbReference>
<reference evidence="1 2" key="1">
    <citation type="submission" date="2023-07" db="EMBL/GenBank/DDBJ databases">
        <title>Sorghum-associated microbial communities from plants grown in Nebraska, USA.</title>
        <authorList>
            <person name="Schachtman D."/>
        </authorList>
    </citation>
    <scope>NUCLEOTIDE SEQUENCE [LARGE SCALE GENOMIC DNA]</scope>
    <source>
        <strain evidence="1 2">3262</strain>
    </source>
</reference>
<gene>
    <name evidence="1" type="ORF">J2W55_001217</name>
</gene>
<dbReference type="RefSeq" id="WP_310093084.1">
    <property type="nucleotide sequence ID" value="NZ_JAVDUU010000001.1"/>
</dbReference>
<dbReference type="InterPro" id="IPR014407">
    <property type="entry name" value="McrC_bac"/>
</dbReference>